<protein>
    <recommendedName>
        <fullName evidence="2">Lipid/polyisoprenoid-binding YceI-like domain-containing protein</fullName>
    </recommendedName>
</protein>
<dbReference type="EMBL" id="CP003924">
    <property type="protein sequence ID" value="AGS34815.1"/>
    <property type="molecule type" value="Genomic_DNA"/>
</dbReference>
<dbReference type="PANTHER" id="PTHR34406">
    <property type="entry name" value="PROTEIN YCEI"/>
    <property type="match status" value="1"/>
</dbReference>
<feature type="domain" description="Lipid/polyisoprenoid-binding YceI-like" evidence="2">
    <location>
        <begin position="60"/>
        <end position="231"/>
    </location>
</feature>
<dbReference type="PATRIC" id="fig|1224163.3.peg.1349"/>
<organism evidence="3 4">
    <name type="scientific">Corynebacterium maris DSM 45190</name>
    <dbReference type="NCBI Taxonomy" id="1224163"/>
    <lineage>
        <taxon>Bacteria</taxon>
        <taxon>Bacillati</taxon>
        <taxon>Actinomycetota</taxon>
        <taxon>Actinomycetes</taxon>
        <taxon>Mycobacteriales</taxon>
        <taxon>Corynebacteriaceae</taxon>
        <taxon>Corynebacterium</taxon>
    </lineage>
</organism>
<dbReference type="AlphaFoldDB" id="S5T2H7"/>
<evidence type="ECO:0000259" key="2">
    <source>
        <dbReference type="SMART" id="SM00867"/>
    </source>
</evidence>
<dbReference type="PANTHER" id="PTHR34406:SF1">
    <property type="entry name" value="PROTEIN YCEI"/>
    <property type="match status" value="1"/>
</dbReference>
<keyword evidence="4" id="KW-1185">Reference proteome</keyword>
<dbReference type="SUPFAM" id="SSF101874">
    <property type="entry name" value="YceI-like"/>
    <property type="match status" value="1"/>
</dbReference>
<name>S5T2H7_9CORY</name>
<dbReference type="InterPro" id="IPR036761">
    <property type="entry name" value="TTHA0802/YceI-like_sf"/>
</dbReference>
<reference evidence="3 4" key="1">
    <citation type="submission" date="2012-11" db="EMBL/GenBank/DDBJ databases">
        <title>The complete genome sequence of Corynebacterium maris Coryn-1 (=DSM 45190).</title>
        <authorList>
            <person name="Schaffert L."/>
            <person name="Albersmeier A."/>
            <person name="Kalinowski J."/>
            <person name="Ruckert C."/>
        </authorList>
    </citation>
    <scope>NUCLEOTIDE SEQUENCE [LARGE SCALE GENOMIC DNA]</scope>
    <source>
        <strain evidence="4">Coryn-1</strain>
    </source>
</reference>
<dbReference type="Pfam" id="PF04264">
    <property type="entry name" value="YceI"/>
    <property type="match status" value="1"/>
</dbReference>
<evidence type="ECO:0000256" key="1">
    <source>
        <dbReference type="ARBA" id="ARBA00008812"/>
    </source>
</evidence>
<comment type="similarity">
    <text evidence="1">Belongs to the UPF0312 family.</text>
</comment>
<dbReference type="SMART" id="SM00867">
    <property type="entry name" value="YceI"/>
    <property type="match status" value="1"/>
</dbReference>
<dbReference type="HOGENOM" id="CLU_099007_0_0_11"/>
<sequence>MKKLLMNQKLVITVFSVLIVGLALFALVPMVVALVMGPGVRTEPVNAENAEPATTDVNGEWTVAQGRPPNTSSVGFTFDEVLPGERTRTSGSTQDVSGAVTVEEGALTAGEIVVDLTNIVTDRDVRDENVRNKLLETHDYPEATFEITEPADLSEVPDDGTLGEVELTGELTIKGNTEEVVQPFQVLRDGELIIVSGDVVIDRNEYGVESPEMIAADIADEGEINIRVALSKGGQE</sequence>
<proteinExistence type="inferred from homology"/>
<dbReference type="Gene3D" id="2.40.128.110">
    <property type="entry name" value="Lipid/polyisoprenoid-binding, YceI-like"/>
    <property type="match status" value="1"/>
</dbReference>
<dbReference type="Proteomes" id="UP000015388">
    <property type="component" value="Chromosome"/>
</dbReference>
<gene>
    <name evidence="3" type="ORF">B841_06710</name>
</gene>
<dbReference type="STRING" id="1224163.B841_06710"/>
<evidence type="ECO:0000313" key="4">
    <source>
        <dbReference type="Proteomes" id="UP000015388"/>
    </source>
</evidence>
<dbReference type="eggNOG" id="COG2353">
    <property type="taxonomic scope" value="Bacteria"/>
</dbReference>
<accession>S5T2H7</accession>
<dbReference type="KEGG" id="cmd:B841_06710"/>
<dbReference type="InterPro" id="IPR007372">
    <property type="entry name" value="Lipid/polyisoprenoid-bd_YceI"/>
</dbReference>
<evidence type="ECO:0000313" key="3">
    <source>
        <dbReference type="EMBL" id="AGS34815.1"/>
    </source>
</evidence>
<dbReference type="OrthoDB" id="117810at2"/>